<dbReference type="InterPro" id="IPR050951">
    <property type="entry name" value="Retrovirus_Pol_polyprotein"/>
</dbReference>
<name>A0ABD1KSL3_9TELE</name>
<dbReference type="InterPro" id="IPR001584">
    <property type="entry name" value="Integrase_cat-core"/>
</dbReference>
<proteinExistence type="predicted"/>
<sequence length="210" mass="23224">MKELARSFFWWPGVDLEIESVAKCCHTCQRVRNVPQLAPLHPWEFPEEPWQRVHVDFAGPVEGQMLLVAVDAHSKWPEVAVMKSTTAAKTIEKIGEMFSRFGCPMQLVSDNGPQLVRHDDQILLSAAPAPTQHPMVGSGDLLEDDSTDTMAAPGGVPVPEVAVPDPPPETQVGLPSPAVMSTSQKGVTPSPLRERRYPERERHPPKRMDL</sequence>
<dbReference type="PANTHER" id="PTHR37984:SF13">
    <property type="entry name" value="RIBONUCLEASE H"/>
    <property type="match status" value="1"/>
</dbReference>
<dbReference type="AlphaFoldDB" id="A0ABD1KSL3"/>
<dbReference type="InterPro" id="IPR012337">
    <property type="entry name" value="RNaseH-like_sf"/>
</dbReference>
<evidence type="ECO:0000259" key="3">
    <source>
        <dbReference type="PROSITE" id="PS50994"/>
    </source>
</evidence>
<evidence type="ECO:0000313" key="4">
    <source>
        <dbReference type="EMBL" id="KAL2102140.1"/>
    </source>
</evidence>
<accession>A0ABD1KSL3</accession>
<gene>
    <name evidence="4" type="ORF">ACEWY4_001308</name>
</gene>
<reference evidence="4 5" key="1">
    <citation type="submission" date="2024-09" db="EMBL/GenBank/DDBJ databases">
        <title>A chromosome-level genome assembly of Gray's grenadier anchovy, Coilia grayii.</title>
        <authorList>
            <person name="Fu Z."/>
        </authorList>
    </citation>
    <scope>NUCLEOTIDE SEQUENCE [LARGE SCALE GENOMIC DNA]</scope>
    <source>
        <strain evidence="4">G4</strain>
        <tissue evidence="4">Muscle</tissue>
    </source>
</reference>
<dbReference type="Gene3D" id="3.30.420.10">
    <property type="entry name" value="Ribonuclease H-like superfamily/Ribonuclease H"/>
    <property type="match status" value="1"/>
</dbReference>
<comment type="caution">
    <text evidence="4">The sequence shown here is derived from an EMBL/GenBank/DDBJ whole genome shotgun (WGS) entry which is preliminary data.</text>
</comment>
<feature type="domain" description="Integrase catalytic" evidence="3">
    <location>
        <begin position="45"/>
        <end position="116"/>
    </location>
</feature>
<feature type="compositionally biased region" description="Low complexity" evidence="2">
    <location>
        <begin position="151"/>
        <end position="163"/>
    </location>
</feature>
<dbReference type="Pfam" id="PF17921">
    <property type="entry name" value="Integrase_H2C2"/>
    <property type="match status" value="1"/>
</dbReference>
<dbReference type="PROSITE" id="PS50994">
    <property type="entry name" value="INTEGRASE"/>
    <property type="match status" value="1"/>
</dbReference>
<evidence type="ECO:0000256" key="2">
    <source>
        <dbReference type="SAM" id="MobiDB-lite"/>
    </source>
</evidence>
<keyword evidence="5" id="KW-1185">Reference proteome</keyword>
<feature type="compositionally biased region" description="Basic and acidic residues" evidence="2">
    <location>
        <begin position="192"/>
        <end position="210"/>
    </location>
</feature>
<dbReference type="Proteomes" id="UP001591681">
    <property type="component" value="Unassembled WGS sequence"/>
</dbReference>
<evidence type="ECO:0000256" key="1">
    <source>
        <dbReference type="ARBA" id="ARBA00039658"/>
    </source>
</evidence>
<feature type="region of interest" description="Disordered" evidence="2">
    <location>
        <begin position="128"/>
        <end position="210"/>
    </location>
</feature>
<dbReference type="InterPro" id="IPR041588">
    <property type="entry name" value="Integrase_H2C2"/>
</dbReference>
<evidence type="ECO:0000313" key="5">
    <source>
        <dbReference type="Proteomes" id="UP001591681"/>
    </source>
</evidence>
<dbReference type="SUPFAM" id="SSF53098">
    <property type="entry name" value="Ribonuclease H-like"/>
    <property type="match status" value="1"/>
</dbReference>
<dbReference type="InterPro" id="IPR036397">
    <property type="entry name" value="RNaseH_sf"/>
</dbReference>
<dbReference type="EMBL" id="JBHFQA010000002">
    <property type="protein sequence ID" value="KAL2102140.1"/>
    <property type="molecule type" value="Genomic_DNA"/>
</dbReference>
<protein>
    <recommendedName>
        <fullName evidence="1">Gypsy retrotransposon integrase-like protein 1</fullName>
    </recommendedName>
</protein>
<dbReference type="PANTHER" id="PTHR37984">
    <property type="entry name" value="PROTEIN CBG26694"/>
    <property type="match status" value="1"/>
</dbReference>
<organism evidence="4 5">
    <name type="scientific">Coilia grayii</name>
    <name type="common">Gray's grenadier anchovy</name>
    <dbReference type="NCBI Taxonomy" id="363190"/>
    <lineage>
        <taxon>Eukaryota</taxon>
        <taxon>Metazoa</taxon>
        <taxon>Chordata</taxon>
        <taxon>Craniata</taxon>
        <taxon>Vertebrata</taxon>
        <taxon>Euteleostomi</taxon>
        <taxon>Actinopterygii</taxon>
        <taxon>Neopterygii</taxon>
        <taxon>Teleostei</taxon>
        <taxon>Clupei</taxon>
        <taxon>Clupeiformes</taxon>
        <taxon>Clupeoidei</taxon>
        <taxon>Engraulidae</taxon>
        <taxon>Coilinae</taxon>
        <taxon>Coilia</taxon>
    </lineage>
</organism>